<evidence type="ECO:0000259" key="3">
    <source>
        <dbReference type="Pfam" id="PF17285"/>
    </source>
</evidence>
<protein>
    <submittedName>
        <fullName evidence="4">Protein arginine N-methyltransferase</fullName>
    </submittedName>
</protein>
<dbReference type="EMBL" id="GGEC01051468">
    <property type="protein sequence ID" value="MBX31952.1"/>
    <property type="molecule type" value="Transcribed_RNA"/>
</dbReference>
<accession>A0A2P2MP24</accession>
<dbReference type="GO" id="GO:0005634">
    <property type="term" value="C:nucleus"/>
    <property type="evidence" value="ECO:0007669"/>
    <property type="project" value="TreeGrafter"/>
</dbReference>
<keyword evidence="2" id="KW-0812">Transmembrane</keyword>
<name>A0A2P2MP24_RHIMU</name>
<proteinExistence type="predicted"/>
<dbReference type="GO" id="GO:0032259">
    <property type="term" value="P:methylation"/>
    <property type="evidence" value="ECO:0007669"/>
    <property type="project" value="UniProtKB-KW"/>
</dbReference>
<dbReference type="InterPro" id="IPR035247">
    <property type="entry name" value="PRMT5_TIM"/>
</dbReference>
<evidence type="ECO:0000256" key="2">
    <source>
        <dbReference type="SAM" id="Phobius"/>
    </source>
</evidence>
<sequence length="143" mass="15804">MLLKFSSTTGNVTFSHLGSYLYSMFVFFMIQMNPTYRPSLMQQDSSGSCVLPFAGSDLVLSPSQWSSHVVGKISSWIDLDSEDDTIRLDSETTLKQEIAWANHLSLQACLLPPPKGTSCANYARCVNQILQGLNNMQDSTGKI</sequence>
<keyword evidence="4" id="KW-0489">Methyltransferase</keyword>
<dbReference type="PANTHER" id="PTHR10738:SF0">
    <property type="entry name" value="PROTEIN ARGININE N-METHYLTRANSFERASE 5"/>
    <property type="match status" value="1"/>
</dbReference>
<feature type="transmembrane region" description="Helical" evidence="2">
    <location>
        <begin position="12"/>
        <end position="30"/>
    </location>
</feature>
<organism evidence="4">
    <name type="scientific">Rhizophora mucronata</name>
    <name type="common">Asiatic mangrove</name>
    <dbReference type="NCBI Taxonomy" id="61149"/>
    <lineage>
        <taxon>Eukaryota</taxon>
        <taxon>Viridiplantae</taxon>
        <taxon>Streptophyta</taxon>
        <taxon>Embryophyta</taxon>
        <taxon>Tracheophyta</taxon>
        <taxon>Spermatophyta</taxon>
        <taxon>Magnoliopsida</taxon>
        <taxon>eudicotyledons</taxon>
        <taxon>Gunneridae</taxon>
        <taxon>Pentapetalae</taxon>
        <taxon>rosids</taxon>
        <taxon>fabids</taxon>
        <taxon>Malpighiales</taxon>
        <taxon>Rhizophoraceae</taxon>
        <taxon>Rhizophora</taxon>
    </lineage>
</organism>
<keyword evidence="2" id="KW-1133">Transmembrane helix</keyword>
<keyword evidence="4" id="KW-0808">Transferase</keyword>
<evidence type="ECO:0000313" key="4">
    <source>
        <dbReference type="EMBL" id="MBX31952.1"/>
    </source>
</evidence>
<keyword evidence="2" id="KW-0472">Membrane</keyword>
<dbReference type="Pfam" id="PF17285">
    <property type="entry name" value="PRMT5_TIM"/>
    <property type="match status" value="1"/>
</dbReference>
<dbReference type="AlphaFoldDB" id="A0A2P2MP24"/>
<dbReference type="GO" id="GO:0006355">
    <property type="term" value="P:regulation of DNA-templated transcription"/>
    <property type="evidence" value="ECO:0007669"/>
    <property type="project" value="TreeGrafter"/>
</dbReference>
<keyword evidence="1" id="KW-0949">S-adenosyl-L-methionine</keyword>
<evidence type="ECO:0000256" key="1">
    <source>
        <dbReference type="ARBA" id="ARBA00022691"/>
    </source>
</evidence>
<dbReference type="Gene3D" id="3.20.20.150">
    <property type="entry name" value="Divalent-metal-dependent TIM barrel enzymes"/>
    <property type="match status" value="1"/>
</dbReference>
<dbReference type="InterPro" id="IPR025799">
    <property type="entry name" value="Arg_MeTrfase"/>
</dbReference>
<dbReference type="PANTHER" id="PTHR10738">
    <property type="entry name" value="PROTEIN ARGININE N-METHYLTRANSFERASE 5"/>
    <property type="match status" value="1"/>
</dbReference>
<feature type="domain" description="PRMT5 TIM barrel" evidence="3">
    <location>
        <begin position="33"/>
        <end position="137"/>
    </location>
</feature>
<dbReference type="GO" id="GO:0016274">
    <property type="term" value="F:protein-arginine N-methyltransferase activity"/>
    <property type="evidence" value="ECO:0007669"/>
    <property type="project" value="InterPro"/>
</dbReference>
<reference evidence="4" key="1">
    <citation type="submission" date="2018-02" db="EMBL/GenBank/DDBJ databases">
        <title>Rhizophora mucronata_Transcriptome.</title>
        <authorList>
            <person name="Meera S.P."/>
            <person name="Sreeshan A."/>
            <person name="Augustine A."/>
        </authorList>
    </citation>
    <scope>NUCLEOTIDE SEQUENCE</scope>
    <source>
        <tissue evidence="4">Leaf</tissue>
    </source>
</reference>
<dbReference type="GO" id="GO:0005829">
    <property type="term" value="C:cytosol"/>
    <property type="evidence" value="ECO:0007669"/>
    <property type="project" value="TreeGrafter"/>
</dbReference>